<sequence length="425" mass="49993">MSEQIIKQKIQIPQEETPSSIDDGTTIVKNITTKTNHYLKELVENISERVHSSINSLQIINSLQQITHAYELPSFALTDDDLFAPITDKFLGDYSLKEIYYGLDKYGIKKELEARGYKDIIVNLDTSDYFVHKLCVTDKSLFSNSMIKNYNGQFLIDLFVRKKEFILSDFKTYQLLRRIESFHNEKFKDKQIEKIKYVDGFGASEIYKFMEHQLNDKYLLSLIEWICMQDPRSEFSKDKPQFPGQNHPGLRLGKKAGNLLISMAVHKGWDGLTNVPEHFHNAYVYHMLHYTFLNPAFQAYFDCLCDSLADDLRIHGLSAVSWAFCNGHVKNRNDEIEIWNPEEQIYPVSSKLRLYLDSRDYKRFYNIFYKRGYQVSIDWENAKEIWKFSLNHKFSEDAKHFGEDKPEDDKPKDIFHNEMVLLKTL</sequence>
<comment type="caution">
    <text evidence="1">The sequence shown here is derived from an EMBL/GenBank/DDBJ whole genome shotgun (WGS) entry which is preliminary data.</text>
</comment>
<accession>A0A9W4SGH0</accession>
<dbReference type="EMBL" id="CAMKVN010000395">
    <property type="protein sequence ID" value="CAI2167473.1"/>
    <property type="molecule type" value="Genomic_DNA"/>
</dbReference>
<organism evidence="1 2">
    <name type="scientific">Funneliformis geosporum</name>
    <dbReference type="NCBI Taxonomy" id="1117311"/>
    <lineage>
        <taxon>Eukaryota</taxon>
        <taxon>Fungi</taxon>
        <taxon>Fungi incertae sedis</taxon>
        <taxon>Mucoromycota</taxon>
        <taxon>Glomeromycotina</taxon>
        <taxon>Glomeromycetes</taxon>
        <taxon>Glomerales</taxon>
        <taxon>Glomeraceae</taxon>
        <taxon>Funneliformis</taxon>
    </lineage>
</organism>
<gene>
    <name evidence="1" type="ORF">FWILDA_LOCUS3092</name>
</gene>
<proteinExistence type="predicted"/>
<keyword evidence="2" id="KW-1185">Reference proteome</keyword>
<evidence type="ECO:0000313" key="1">
    <source>
        <dbReference type="EMBL" id="CAI2167473.1"/>
    </source>
</evidence>
<name>A0A9W4SGH0_9GLOM</name>
<dbReference type="OrthoDB" id="31616at2759"/>
<protein>
    <submittedName>
        <fullName evidence="1">13234_t:CDS:1</fullName>
    </submittedName>
</protein>
<dbReference type="AlphaFoldDB" id="A0A9W4SGH0"/>
<evidence type="ECO:0000313" key="2">
    <source>
        <dbReference type="Proteomes" id="UP001153678"/>
    </source>
</evidence>
<reference evidence="1" key="1">
    <citation type="submission" date="2022-08" db="EMBL/GenBank/DDBJ databases">
        <authorList>
            <person name="Kallberg Y."/>
            <person name="Tangrot J."/>
            <person name="Rosling A."/>
        </authorList>
    </citation>
    <scope>NUCLEOTIDE SEQUENCE</scope>
    <source>
        <strain evidence="1">Wild A</strain>
    </source>
</reference>
<dbReference type="Proteomes" id="UP001153678">
    <property type="component" value="Unassembled WGS sequence"/>
</dbReference>